<dbReference type="PANTHER" id="PTHR48105">
    <property type="entry name" value="THIOREDOXIN REDUCTASE 1-RELATED-RELATED"/>
    <property type="match status" value="1"/>
</dbReference>
<dbReference type="PRINTS" id="PR00469">
    <property type="entry name" value="PNDRDTASEII"/>
</dbReference>
<dbReference type="InterPro" id="IPR023753">
    <property type="entry name" value="FAD/NAD-binding_dom"/>
</dbReference>
<dbReference type="SUPFAM" id="SSF51905">
    <property type="entry name" value="FAD/NAD(P)-binding domain"/>
    <property type="match status" value="1"/>
</dbReference>
<dbReference type="GO" id="GO:0016668">
    <property type="term" value="F:oxidoreductase activity, acting on a sulfur group of donors, NAD(P) as acceptor"/>
    <property type="evidence" value="ECO:0007669"/>
    <property type="project" value="UniProtKB-ARBA"/>
</dbReference>
<evidence type="ECO:0000313" key="8">
    <source>
        <dbReference type="Proteomes" id="UP000178826"/>
    </source>
</evidence>
<comment type="caution">
    <text evidence="7">The sequence shown here is derived from an EMBL/GenBank/DDBJ whole genome shotgun (WGS) entry which is preliminary data.</text>
</comment>
<dbReference type="Gene3D" id="3.50.50.60">
    <property type="entry name" value="FAD/NAD(P)-binding domain"/>
    <property type="match status" value="2"/>
</dbReference>
<sequence length="306" mass="33083">MIYDLIIIGAGPAGISAAVYSARQKLNFLVISKDVGGQVAKKAVDIGNYPGFAKISGPDLTKVFEEQLKENEIEVALDEVLKIEKKENKFVVSTKSGNTYETLALIIATGSDPRPLEVEGEKEFIGKGVSYCALCDGPVFKNKTVAVIGGGNSGFETASFLSNYVSKIYILEFSDKVIADKENQDIVLKLGKAEVITNAKVLKIEGDNFVKFLTYKDTKSSEEKKLDISGVFIEIGYSPATAFIKDMVDFSNRDEIITDLETYATKTPGLFAAGDCNKGKYKQIIAAAGEGAKAALSAYDYILKAK</sequence>
<evidence type="ECO:0000256" key="5">
    <source>
        <dbReference type="ARBA" id="ARBA00023284"/>
    </source>
</evidence>
<evidence type="ECO:0000256" key="4">
    <source>
        <dbReference type="ARBA" id="ARBA00023157"/>
    </source>
</evidence>
<keyword evidence="1" id="KW-0285">Flavoprotein</keyword>
<dbReference type="Proteomes" id="UP000178826">
    <property type="component" value="Unassembled WGS sequence"/>
</dbReference>
<proteinExistence type="predicted"/>
<dbReference type="PROSITE" id="PS00573">
    <property type="entry name" value="PYRIDINE_REDOX_2"/>
    <property type="match status" value="1"/>
</dbReference>
<gene>
    <name evidence="7" type="ORF">A2998_00180</name>
</gene>
<protein>
    <recommendedName>
        <fullName evidence="6">FAD/NAD(P)-binding domain-containing protein</fullName>
    </recommendedName>
</protein>
<evidence type="ECO:0000259" key="6">
    <source>
        <dbReference type="Pfam" id="PF07992"/>
    </source>
</evidence>
<accession>A0A1G2IBL8</accession>
<dbReference type="InterPro" id="IPR036188">
    <property type="entry name" value="FAD/NAD-bd_sf"/>
</dbReference>
<keyword evidence="4" id="KW-1015">Disulfide bond</keyword>
<keyword evidence="2" id="KW-0274">FAD</keyword>
<evidence type="ECO:0000313" key="7">
    <source>
        <dbReference type="EMBL" id="OGZ72126.1"/>
    </source>
</evidence>
<name>A0A1G2IBL8_9BACT</name>
<dbReference type="AlphaFoldDB" id="A0A1G2IBL8"/>
<keyword evidence="3" id="KW-0560">Oxidoreductase</keyword>
<evidence type="ECO:0000256" key="3">
    <source>
        <dbReference type="ARBA" id="ARBA00023002"/>
    </source>
</evidence>
<keyword evidence="5" id="KW-0676">Redox-active center</keyword>
<evidence type="ECO:0000256" key="1">
    <source>
        <dbReference type="ARBA" id="ARBA00022630"/>
    </source>
</evidence>
<dbReference type="EMBL" id="MHOZ01000044">
    <property type="protein sequence ID" value="OGZ72126.1"/>
    <property type="molecule type" value="Genomic_DNA"/>
</dbReference>
<dbReference type="InterPro" id="IPR008255">
    <property type="entry name" value="Pyr_nucl-diS_OxRdtase_2_AS"/>
</dbReference>
<feature type="domain" description="FAD/NAD(P)-binding" evidence="6">
    <location>
        <begin position="3"/>
        <end position="291"/>
    </location>
</feature>
<evidence type="ECO:0000256" key="2">
    <source>
        <dbReference type="ARBA" id="ARBA00022827"/>
    </source>
</evidence>
<dbReference type="InterPro" id="IPR050097">
    <property type="entry name" value="Ferredoxin-NADP_redctase_2"/>
</dbReference>
<dbReference type="PRINTS" id="PR00368">
    <property type="entry name" value="FADPNR"/>
</dbReference>
<organism evidence="7 8">
    <name type="scientific">Candidatus Staskawiczbacteria bacterium RIFCSPLOWO2_01_FULL_37_25b</name>
    <dbReference type="NCBI Taxonomy" id="1802213"/>
    <lineage>
        <taxon>Bacteria</taxon>
        <taxon>Candidatus Staskawicziibacteriota</taxon>
    </lineage>
</organism>
<reference evidence="7 8" key="1">
    <citation type="journal article" date="2016" name="Nat. Commun.">
        <title>Thousands of microbial genomes shed light on interconnected biogeochemical processes in an aquifer system.</title>
        <authorList>
            <person name="Anantharaman K."/>
            <person name="Brown C.T."/>
            <person name="Hug L.A."/>
            <person name="Sharon I."/>
            <person name="Castelle C.J."/>
            <person name="Probst A.J."/>
            <person name="Thomas B.C."/>
            <person name="Singh A."/>
            <person name="Wilkins M.J."/>
            <person name="Karaoz U."/>
            <person name="Brodie E.L."/>
            <person name="Williams K.H."/>
            <person name="Hubbard S.S."/>
            <person name="Banfield J.F."/>
        </authorList>
    </citation>
    <scope>NUCLEOTIDE SEQUENCE [LARGE SCALE GENOMIC DNA]</scope>
</reference>
<dbReference type="Pfam" id="PF07992">
    <property type="entry name" value="Pyr_redox_2"/>
    <property type="match status" value="1"/>
</dbReference>